<feature type="chain" id="PRO_5032936335" evidence="1">
    <location>
        <begin position="25"/>
        <end position="221"/>
    </location>
</feature>
<dbReference type="SMART" id="SM00867">
    <property type="entry name" value="YceI"/>
    <property type="match status" value="1"/>
</dbReference>
<dbReference type="Pfam" id="PF04264">
    <property type="entry name" value="YceI"/>
    <property type="match status" value="1"/>
</dbReference>
<sequence>MKTSFFKILTVVALVAFSSCKDKAKEAETTAAEEAAVAEVTAVTYNTVADKSMVEWKGFKPTGSHTGTISVANGAVKVNDGTIESGDFTIDMNSIVVTDIPAEEKGNAKLTGHLTSADFFDVETYPTAKFEVTGIETVDGKTMLSGNLTMKDATNNISFPVTTAMDGDTMTLTSETFTIDRSKWNVKYGSKSFFDGLGDKFINDDIELKVTLVAEKAAMDS</sequence>
<dbReference type="PROSITE" id="PS51257">
    <property type="entry name" value="PROKAR_LIPOPROTEIN"/>
    <property type="match status" value="1"/>
</dbReference>
<protein>
    <submittedName>
        <fullName evidence="3">YceI family protein</fullName>
    </submittedName>
</protein>
<evidence type="ECO:0000313" key="3">
    <source>
        <dbReference type="EMBL" id="MBC2845617.1"/>
    </source>
</evidence>
<accession>A0A842IWB7</accession>
<dbReference type="RefSeq" id="WP_185789337.1">
    <property type="nucleotide sequence ID" value="NZ_JACLCP010000003.1"/>
</dbReference>
<dbReference type="Gene3D" id="2.40.128.110">
    <property type="entry name" value="Lipid/polyisoprenoid-binding, YceI-like"/>
    <property type="match status" value="1"/>
</dbReference>
<dbReference type="AlphaFoldDB" id="A0A842IWB7"/>
<dbReference type="InterPro" id="IPR007372">
    <property type="entry name" value="Lipid/polyisoprenoid-bd_YceI"/>
</dbReference>
<dbReference type="Proteomes" id="UP000533900">
    <property type="component" value="Unassembled WGS sequence"/>
</dbReference>
<dbReference type="PANTHER" id="PTHR34406:SF1">
    <property type="entry name" value="PROTEIN YCEI"/>
    <property type="match status" value="1"/>
</dbReference>
<feature type="domain" description="Lipid/polyisoprenoid-binding YceI-like" evidence="2">
    <location>
        <begin position="44"/>
        <end position="215"/>
    </location>
</feature>
<organism evidence="3 4">
    <name type="scientific">Winogradskyella flava</name>
    <dbReference type="NCBI Taxonomy" id="1884876"/>
    <lineage>
        <taxon>Bacteria</taxon>
        <taxon>Pseudomonadati</taxon>
        <taxon>Bacteroidota</taxon>
        <taxon>Flavobacteriia</taxon>
        <taxon>Flavobacteriales</taxon>
        <taxon>Flavobacteriaceae</taxon>
        <taxon>Winogradskyella</taxon>
    </lineage>
</organism>
<gene>
    <name evidence="3" type="ORF">H7F21_10985</name>
</gene>
<dbReference type="SUPFAM" id="SSF101874">
    <property type="entry name" value="YceI-like"/>
    <property type="match status" value="1"/>
</dbReference>
<dbReference type="InterPro" id="IPR036761">
    <property type="entry name" value="TTHA0802/YceI-like_sf"/>
</dbReference>
<evidence type="ECO:0000259" key="2">
    <source>
        <dbReference type="SMART" id="SM00867"/>
    </source>
</evidence>
<feature type="signal peptide" evidence="1">
    <location>
        <begin position="1"/>
        <end position="24"/>
    </location>
</feature>
<dbReference type="EMBL" id="JACLCP010000003">
    <property type="protein sequence ID" value="MBC2845617.1"/>
    <property type="molecule type" value="Genomic_DNA"/>
</dbReference>
<evidence type="ECO:0000313" key="4">
    <source>
        <dbReference type="Proteomes" id="UP000533900"/>
    </source>
</evidence>
<evidence type="ECO:0000256" key="1">
    <source>
        <dbReference type="SAM" id="SignalP"/>
    </source>
</evidence>
<keyword evidence="1" id="KW-0732">Signal</keyword>
<dbReference type="PANTHER" id="PTHR34406">
    <property type="entry name" value="PROTEIN YCEI"/>
    <property type="match status" value="1"/>
</dbReference>
<comment type="caution">
    <text evidence="3">The sequence shown here is derived from an EMBL/GenBank/DDBJ whole genome shotgun (WGS) entry which is preliminary data.</text>
</comment>
<proteinExistence type="predicted"/>
<keyword evidence="4" id="KW-1185">Reference proteome</keyword>
<name>A0A842IWB7_9FLAO</name>
<reference evidence="3" key="1">
    <citation type="submission" date="2020-08" db="EMBL/GenBank/DDBJ databases">
        <title>Winogradskyella ouciana sp. nov., isolated from the hadal seawater of the Mariana Trench.</title>
        <authorList>
            <person name="He X."/>
        </authorList>
    </citation>
    <scope>NUCLEOTIDE SEQUENCE [LARGE SCALE GENOMIC DNA]</scope>
    <source>
        <strain evidence="3">KCTC 52348</strain>
    </source>
</reference>